<sequence length="159" mass="18375">MIYIDTCQKQVRFSPTNSEIHISPTSLFLSNQMSFDKNFRLAEPPHSILKKTTEVASNAKRFSFGNQMLANELPKEFFQNLLLNFRNPKLFAGIGIGFFLINYLFQYAYPLFVINYSPTFHQLHFAVLFVSNKTLIVKILIGAAVIVFTYMFLKVIFNI</sequence>
<feature type="transmembrane region" description="Helical" evidence="1">
    <location>
        <begin position="90"/>
        <end position="109"/>
    </location>
</feature>
<keyword evidence="1" id="KW-1133">Transmembrane helix</keyword>
<proteinExistence type="predicted"/>
<gene>
    <name evidence="2" type="ORF">TRFO_17671</name>
</gene>
<keyword evidence="1" id="KW-0472">Membrane</keyword>
<dbReference type="Proteomes" id="UP000179807">
    <property type="component" value="Unassembled WGS sequence"/>
</dbReference>
<evidence type="ECO:0000313" key="2">
    <source>
        <dbReference type="EMBL" id="OHT12500.1"/>
    </source>
</evidence>
<accession>A0A1J4KRQ5</accession>
<dbReference type="GeneID" id="94834425"/>
<evidence type="ECO:0000256" key="1">
    <source>
        <dbReference type="SAM" id="Phobius"/>
    </source>
</evidence>
<reference evidence="2" key="1">
    <citation type="submission" date="2016-10" db="EMBL/GenBank/DDBJ databases">
        <authorList>
            <person name="Benchimol M."/>
            <person name="Almeida L.G."/>
            <person name="Vasconcelos A.T."/>
            <person name="Perreira-Neves A."/>
            <person name="Rosa I.A."/>
            <person name="Tasca T."/>
            <person name="Bogo M.R."/>
            <person name="de Souza W."/>
        </authorList>
    </citation>
    <scope>NUCLEOTIDE SEQUENCE [LARGE SCALE GENOMIC DNA]</scope>
    <source>
        <strain evidence="2">K</strain>
    </source>
</reference>
<dbReference type="VEuPathDB" id="TrichDB:TRFO_17671"/>
<dbReference type="RefSeq" id="XP_068365636.1">
    <property type="nucleotide sequence ID" value="XM_068499721.1"/>
</dbReference>
<keyword evidence="3" id="KW-1185">Reference proteome</keyword>
<keyword evidence="1" id="KW-0812">Transmembrane</keyword>
<feature type="transmembrane region" description="Helical" evidence="1">
    <location>
        <begin position="135"/>
        <end position="153"/>
    </location>
</feature>
<evidence type="ECO:0000313" key="3">
    <source>
        <dbReference type="Proteomes" id="UP000179807"/>
    </source>
</evidence>
<comment type="caution">
    <text evidence="2">The sequence shown here is derived from an EMBL/GenBank/DDBJ whole genome shotgun (WGS) entry which is preliminary data.</text>
</comment>
<dbReference type="EMBL" id="MLAK01000562">
    <property type="protein sequence ID" value="OHT12500.1"/>
    <property type="molecule type" value="Genomic_DNA"/>
</dbReference>
<name>A0A1J4KRQ5_9EUKA</name>
<organism evidence="2 3">
    <name type="scientific">Tritrichomonas foetus</name>
    <dbReference type="NCBI Taxonomy" id="1144522"/>
    <lineage>
        <taxon>Eukaryota</taxon>
        <taxon>Metamonada</taxon>
        <taxon>Parabasalia</taxon>
        <taxon>Tritrichomonadida</taxon>
        <taxon>Tritrichomonadidae</taxon>
        <taxon>Tritrichomonas</taxon>
    </lineage>
</organism>
<protein>
    <submittedName>
        <fullName evidence="2">Uncharacterized protein</fullName>
    </submittedName>
</protein>
<dbReference type="AlphaFoldDB" id="A0A1J4KRQ5"/>